<dbReference type="InterPro" id="IPR037143">
    <property type="entry name" value="4-PPantetheinyl_Trfase_dom_sf"/>
</dbReference>
<comment type="caution">
    <text evidence="5">The sequence shown here is derived from an EMBL/GenBank/DDBJ whole genome shotgun (WGS) entry which is preliminary data.</text>
</comment>
<name>A0ABM8TVT6_9BURK</name>
<dbReference type="Pfam" id="PF01648">
    <property type="entry name" value="ACPS"/>
    <property type="match status" value="1"/>
</dbReference>
<dbReference type="PANTHER" id="PTHR12215">
    <property type="entry name" value="PHOSPHOPANTETHEINE TRANSFERASE"/>
    <property type="match status" value="1"/>
</dbReference>
<evidence type="ECO:0000313" key="6">
    <source>
        <dbReference type="Proteomes" id="UP000672657"/>
    </source>
</evidence>
<feature type="domain" description="4'-phosphopantetheinyl transferase N-terminal" evidence="4">
    <location>
        <begin position="22"/>
        <end position="110"/>
    </location>
</feature>
<accession>A0ABM8TVT6</accession>
<keyword evidence="2" id="KW-0808">Transferase</keyword>
<proteinExistence type="inferred from homology"/>
<gene>
    <name evidence="5" type="ORF">LMG26411_07752</name>
</gene>
<dbReference type="PANTHER" id="PTHR12215:SF10">
    <property type="entry name" value="L-AMINOADIPATE-SEMIALDEHYDE DEHYDROGENASE-PHOSPHOPANTETHEINYL TRANSFERASE"/>
    <property type="match status" value="1"/>
</dbReference>
<evidence type="ECO:0000259" key="3">
    <source>
        <dbReference type="Pfam" id="PF01648"/>
    </source>
</evidence>
<dbReference type="EMBL" id="CAJPVI010000092">
    <property type="protein sequence ID" value="CAG2160777.1"/>
    <property type="molecule type" value="Genomic_DNA"/>
</dbReference>
<evidence type="ECO:0008006" key="7">
    <source>
        <dbReference type="Google" id="ProtNLM"/>
    </source>
</evidence>
<evidence type="ECO:0000256" key="2">
    <source>
        <dbReference type="ARBA" id="ARBA00022679"/>
    </source>
</evidence>
<feature type="domain" description="4'-phosphopantetheinyl transferase" evidence="3">
    <location>
        <begin position="120"/>
        <end position="203"/>
    </location>
</feature>
<sequence>MPLPDVLPPGISLHRLELDLQADFRAAWPDLTPAERERAGRYRLDADRIRFTQTRATVRRLLAERLGCAPADVPLVQTPSGKPCLAFDGNDLAGVLLFNVSHAGHHALIALADPARVAQLGVDIEEEGDGLDSDGVLELAFTAREREALRHCADHRRAAFARWVGKEAVLKAVGTGIADDLRAVGIRPCADGRLEIDASLPACRGIEAVALPAPHGYAAALAWRSKD</sequence>
<dbReference type="InterPro" id="IPR008278">
    <property type="entry name" value="4-PPantetheinyl_Trfase_dom"/>
</dbReference>
<dbReference type="Proteomes" id="UP000672657">
    <property type="component" value="Unassembled WGS sequence"/>
</dbReference>
<protein>
    <recommendedName>
        <fullName evidence="7">4'-phosphopantetheinyl transferase</fullName>
    </recommendedName>
</protein>
<evidence type="ECO:0000313" key="5">
    <source>
        <dbReference type="EMBL" id="CAG2160777.1"/>
    </source>
</evidence>
<reference evidence="5 6" key="1">
    <citation type="submission" date="2021-03" db="EMBL/GenBank/DDBJ databases">
        <authorList>
            <person name="Peeters C."/>
        </authorList>
    </citation>
    <scope>NUCLEOTIDE SEQUENCE [LARGE SCALE GENOMIC DNA]</scope>
    <source>
        <strain evidence="5 6">LMG 26411</strain>
    </source>
</reference>
<dbReference type="InterPro" id="IPR055066">
    <property type="entry name" value="AASDHPPT_N"/>
</dbReference>
<dbReference type="Pfam" id="PF22624">
    <property type="entry name" value="AASDHPPT_N"/>
    <property type="match status" value="1"/>
</dbReference>
<evidence type="ECO:0000256" key="1">
    <source>
        <dbReference type="ARBA" id="ARBA00010990"/>
    </source>
</evidence>
<evidence type="ECO:0000259" key="4">
    <source>
        <dbReference type="Pfam" id="PF22624"/>
    </source>
</evidence>
<keyword evidence="6" id="KW-1185">Reference proteome</keyword>
<organism evidence="5 6">
    <name type="scientific">Cupriavidus numazuensis</name>
    <dbReference type="NCBI Taxonomy" id="221992"/>
    <lineage>
        <taxon>Bacteria</taxon>
        <taxon>Pseudomonadati</taxon>
        <taxon>Pseudomonadota</taxon>
        <taxon>Betaproteobacteria</taxon>
        <taxon>Burkholderiales</taxon>
        <taxon>Burkholderiaceae</taxon>
        <taxon>Cupriavidus</taxon>
    </lineage>
</organism>
<dbReference type="SUPFAM" id="SSF56214">
    <property type="entry name" value="4'-phosphopantetheinyl transferase"/>
    <property type="match status" value="2"/>
</dbReference>
<dbReference type="Gene3D" id="3.90.470.20">
    <property type="entry name" value="4'-phosphopantetheinyl transferase domain"/>
    <property type="match status" value="1"/>
</dbReference>
<comment type="similarity">
    <text evidence="1">Belongs to the P-Pant transferase superfamily. Gsp/Sfp/HetI/AcpT family.</text>
</comment>
<dbReference type="InterPro" id="IPR050559">
    <property type="entry name" value="P-Pant_transferase_sf"/>
</dbReference>